<dbReference type="AlphaFoldDB" id="A0A2C7AEW5"/>
<protein>
    <submittedName>
        <fullName evidence="2">C4-dicarboxylate ABC transporter substrate-binding protein</fullName>
    </submittedName>
</protein>
<dbReference type="NCBIfam" id="TIGR02122">
    <property type="entry name" value="TRAP_TAXI"/>
    <property type="match status" value="1"/>
</dbReference>
<keyword evidence="3" id="KW-1185">Reference proteome</keyword>
<dbReference type="OrthoDB" id="8477520at2"/>
<reference evidence="2 3" key="1">
    <citation type="submission" date="2017-10" db="EMBL/GenBank/DDBJ databases">
        <authorList>
            <person name="Banno H."/>
            <person name="Chua N.-H."/>
        </authorList>
    </citation>
    <scope>NUCLEOTIDE SEQUENCE [LARGE SCALE GENOMIC DNA]</scope>
    <source>
        <strain evidence="2 3">YW11</strain>
    </source>
</reference>
<dbReference type="SUPFAM" id="SSF53850">
    <property type="entry name" value="Periplasmic binding protein-like II"/>
    <property type="match status" value="1"/>
</dbReference>
<organism evidence="2 3">
    <name type="scientific">Teichococcus rhizosphaerae</name>
    <dbReference type="NCBI Taxonomy" id="1335062"/>
    <lineage>
        <taxon>Bacteria</taxon>
        <taxon>Pseudomonadati</taxon>
        <taxon>Pseudomonadota</taxon>
        <taxon>Alphaproteobacteria</taxon>
        <taxon>Acetobacterales</taxon>
        <taxon>Roseomonadaceae</taxon>
        <taxon>Roseomonas</taxon>
    </lineage>
</organism>
<proteinExistence type="predicted"/>
<dbReference type="Gene3D" id="3.40.190.10">
    <property type="entry name" value="Periplasmic binding protein-like II"/>
    <property type="match status" value="2"/>
</dbReference>
<feature type="signal peptide" evidence="1">
    <location>
        <begin position="1"/>
        <end position="26"/>
    </location>
</feature>
<dbReference type="RefSeq" id="WP_099094472.1">
    <property type="nucleotide sequence ID" value="NZ_PDNU01000005.1"/>
</dbReference>
<feature type="chain" id="PRO_5012428823" evidence="1">
    <location>
        <begin position="27"/>
        <end position="331"/>
    </location>
</feature>
<comment type="caution">
    <text evidence="2">The sequence shown here is derived from an EMBL/GenBank/DDBJ whole genome shotgun (WGS) entry which is preliminary data.</text>
</comment>
<dbReference type="Pfam" id="PF16868">
    <property type="entry name" value="NMT1_3"/>
    <property type="match status" value="1"/>
</dbReference>
<gene>
    <name evidence="2" type="ORF">CR162_05135</name>
</gene>
<dbReference type="PANTHER" id="PTHR42941">
    <property type="entry name" value="SLL1037 PROTEIN"/>
    <property type="match status" value="1"/>
</dbReference>
<dbReference type="Proteomes" id="UP000223527">
    <property type="component" value="Unassembled WGS sequence"/>
</dbReference>
<dbReference type="PANTHER" id="PTHR42941:SF1">
    <property type="entry name" value="SLL1037 PROTEIN"/>
    <property type="match status" value="1"/>
</dbReference>
<keyword evidence="1" id="KW-0732">Signal</keyword>
<dbReference type="InterPro" id="IPR011852">
    <property type="entry name" value="TRAP_TAXI"/>
</dbReference>
<accession>A0A2C7AEW5</accession>
<sequence length="331" mass="35231">MLRREMLFGAALAATLPALGARPAAAQPKQAGWPRALTMGTAAPGGTYALYGPAWGQMAQEATGVAISYRTTQGPNQNILLVERKEVEIGMTTMGVALQAWEGKGDWTQGKKFREIRALFPMYDTPFHGIALKRSGITRFEQLAGKNIGVGPRGGTPGTYFPIIMDTLGYKPAAVRYGSGSDMAGQLQDGLLDAYLFASGVPVPSFSEAETQGEVTFLDFTEAEVAKLTAALPELSPGTISASTYRTAGRDLRVVGMFNFAIAHRSLGEDLVYAIVKAVMDNNAQLVQAIAAARETVPANAGKNGFLPFHPGAARYFREKGISLPDRLVAA</sequence>
<evidence type="ECO:0000313" key="3">
    <source>
        <dbReference type="Proteomes" id="UP000223527"/>
    </source>
</evidence>
<evidence type="ECO:0000313" key="2">
    <source>
        <dbReference type="EMBL" id="PHK95985.1"/>
    </source>
</evidence>
<dbReference type="EMBL" id="PDNU01000005">
    <property type="protein sequence ID" value="PHK95985.1"/>
    <property type="molecule type" value="Genomic_DNA"/>
</dbReference>
<evidence type="ECO:0000256" key="1">
    <source>
        <dbReference type="SAM" id="SignalP"/>
    </source>
</evidence>
<name>A0A2C7AEW5_9PROT</name>